<dbReference type="Pfam" id="PF10077">
    <property type="entry name" value="DUF2314"/>
    <property type="match status" value="1"/>
</dbReference>
<sequence length="167" mass="18798">MNFKQLAFIAVAVSLGTANAQTLVDRVKRDEIAHMSSEEPAMRSAFEKARASLDTFLAQAKSPAPGTDRYALKVAISDGQNTEYFWVVDFSGDGKQFTGVLNNEPRLVMKHRYGEKIAFRRDQIADWTYMDAPQRRMHGNFTACALLTKEPPAQAAEFKRQYGLRCD</sequence>
<evidence type="ECO:0000313" key="4">
    <source>
        <dbReference type="Proteomes" id="UP001595729"/>
    </source>
</evidence>
<evidence type="ECO:0000259" key="2">
    <source>
        <dbReference type="Pfam" id="PF10077"/>
    </source>
</evidence>
<evidence type="ECO:0000313" key="3">
    <source>
        <dbReference type="EMBL" id="MFC3682213.1"/>
    </source>
</evidence>
<keyword evidence="1" id="KW-0732">Signal</keyword>
<feature type="chain" id="PRO_5047420701" evidence="1">
    <location>
        <begin position="21"/>
        <end position="167"/>
    </location>
</feature>
<gene>
    <name evidence="3" type="ORF">ACFOPI_01335</name>
</gene>
<protein>
    <submittedName>
        <fullName evidence="3">YegJ family protein</fullName>
    </submittedName>
</protein>
<feature type="domain" description="DUF2314" evidence="2">
    <location>
        <begin position="40"/>
        <end position="164"/>
    </location>
</feature>
<proteinExistence type="predicted"/>
<keyword evidence="4" id="KW-1185">Reference proteome</keyword>
<accession>A0ABV7W1S7</accession>
<name>A0ABV7W1S7_9BURK</name>
<dbReference type="EMBL" id="JBHRXX010000001">
    <property type="protein sequence ID" value="MFC3682213.1"/>
    <property type="molecule type" value="Genomic_DNA"/>
</dbReference>
<dbReference type="InterPro" id="IPR018756">
    <property type="entry name" value="DUF2314"/>
</dbReference>
<feature type="signal peptide" evidence="1">
    <location>
        <begin position="1"/>
        <end position="20"/>
    </location>
</feature>
<comment type="caution">
    <text evidence="3">The sequence shown here is derived from an EMBL/GenBank/DDBJ whole genome shotgun (WGS) entry which is preliminary data.</text>
</comment>
<evidence type="ECO:0000256" key="1">
    <source>
        <dbReference type="SAM" id="SignalP"/>
    </source>
</evidence>
<dbReference type="RefSeq" id="WP_382169981.1">
    <property type="nucleotide sequence ID" value="NZ_JBHRXX010000001.1"/>
</dbReference>
<reference evidence="4" key="1">
    <citation type="journal article" date="2019" name="Int. J. Syst. Evol. Microbiol.">
        <title>The Global Catalogue of Microorganisms (GCM) 10K type strain sequencing project: providing services to taxonomists for standard genome sequencing and annotation.</title>
        <authorList>
            <consortium name="The Broad Institute Genomics Platform"/>
            <consortium name="The Broad Institute Genome Sequencing Center for Infectious Disease"/>
            <person name="Wu L."/>
            <person name="Ma J."/>
        </authorList>
    </citation>
    <scope>NUCLEOTIDE SEQUENCE [LARGE SCALE GENOMIC DNA]</scope>
    <source>
        <strain evidence="4">KCTC 42501</strain>
    </source>
</reference>
<dbReference type="Proteomes" id="UP001595729">
    <property type="component" value="Unassembled WGS sequence"/>
</dbReference>
<organism evidence="3 4">
    <name type="scientific">Hydrogenophaga luteola</name>
    <dbReference type="NCBI Taxonomy" id="1591122"/>
    <lineage>
        <taxon>Bacteria</taxon>
        <taxon>Pseudomonadati</taxon>
        <taxon>Pseudomonadota</taxon>
        <taxon>Betaproteobacteria</taxon>
        <taxon>Burkholderiales</taxon>
        <taxon>Comamonadaceae</taxon>
        <taxon>Hydrogenophaga</taxon>
    </lineage>
</organism>